<dbReference type="PANTHER" id="PTHR42756:SF1">
    <property type="entry name" value="TRANSCRIPTIONAL REPRESSOR OF EMRAB OPERON"/>
    <property type="match status" value="1"/>
</dbReference>
<evidence type="ECO:0000313" key="6">
    <source>
        <dbReference type="Proteomes" id="UP000217758"/>
    </source>
</evidence>
<protein>
    <submittedName>
        <fullName evidence="5">Transcriptional regulator</fullName>
    </submittedName>
</protein>
<dbReference type="RefSeq" id="WP_128833240.1">
    <property type="nucleotide sequence ID" value="NZ_AP014612.1"/>
</dbReference>
<dbReference type="InterPro" id="IPR036388">
    <property type="entry name" value="WH-like_DNA-bd_sf"/>
</dbReference>
<dbReference type="SUPFAM" id="SSF46785">
    <property type="entry name" value="Winged helix' DNA-binding domain"/>
    <property type="match status" value="1"/>
</dbReference>
<organism evidence="5 6">
    <name type="scientific">Streptococcus troglodytae</name>
    <dbReference type="NCBI Taxonomy" id="1111760"/>
    <lineage>
        <taxon>Bacteria</taxon>
        <taxon>Bacillati</taxon>
        <taxon>Bacillota</taxon>
        <taxon>Bacilli</taxon>
        <taxon>Lactobacillales</taxon>
        <taxon>Streptococcaceae</taxon>
        <taxon>Streptococcus</taxon>
    </lineage>
</organism>
<dbReference type="InterPro" id="IPR036390">
    <property type="entry name" value="WH_DNA-bd_sf"/>
</dbReference>
<dbReference type="GO" id="GO:0003677">
    <property type="term" value="F:DNA binding"/>
    <property type="evidence" value="ECO:0007669"/>
    <property type="project" value="UniProtKB-KW"/>
</dbReference>
<keyword evidence="1" id="KW-0805">Transcription regulation</keyword>
<gene>
    <name evidence="5" type="ORF">SRT_09410</name>
</gene>
<keyword evidence="3" id="KW-0804">Transcription</keyword>
<name>A0A1L7LJI4_9STRE</name>
<dbReference type="InterPro" id="IPR000835">
    <property type="entry name" value="HTH_MarR-typ"/>
</dbReference>
<reference evidence="5 6" key="1">
    <citation type="journal article" date="2016" name="Microbiol. Immunol.">
        <title>Complete genome sequence of Streptococcus troglodytae TKU31 isolated from the oral cavity of a chimpanzee (Pan troglodytes).</title>
        <authorList>
            <person name="Okamoto M."/>
            <person name="Naito M."/>
            <person name="Miyanohara M."/>
            <person name="Imai S."/>
            <person name="Nomura Y."/>
            <person name="Saito W."/>
            <person name="Momoi Y."/>
            <person name="Takada K."/>
            <person name="Miyabe-Nishiwaki T."/>
            <person name="Tomonaga M."/>
            <person name="Hanada N."/>
        </authorList>
    </citation>
    <scope>NUCLEOTIDE SEQUENCE [LARGE SCALE GENOMIC DNA]</scope>
    <source>
        <strain evidence="6">TKU 31</strain>
    </source>
</reference>
<keyword evidence="2" id="KW-0238">DNA-binding</keyword>
<proteinExistence type="predicted"/>
<dbReference type="KEGG" id="strg:SRT_09410"/>
<sequence>MTKSQKQTKQYLRIFDQQMSLYEHYARRNSLQSKSLFILLWLYYKPQGITQKEIVEKTYSTKQVVNATLKRWNEKNYIVFLKSQTDRREKKIILSPQGQEYAASIIAPLEKMEEAAFNSLSIQEQQTMIQLTGHYYQALLSQMQLYFVQGKGEKATKEKL</sequence>
<dbReference type="GO" id="GO:0003700">
    <property type="term" value="F:DNA-binding transcription factor activity"/>
    <property type="evidence" value="ECO:0007669"/>
    <property type="project" value="InterPro"/>
</dbReference>
<keyword evidence="6" id="KW-1185">Reference proteome</keyword>
<feature type="domain" description="HTH marR-type" evidence="4">
    <location>
        <begin position="1"/>
        <end position="137"/>
    </location>
</feature>
<dbReference type="EMBL" id="AP014612">
    <property type="protein sequence ID" value="BAQ24202.1"/>
    <property type="molecule type" value="Genomic_DNA"/>
</dbReference>
<dbReference type="PROSITE" id="PS50995">
    <property type="entry name" value="HTH_MARR_2"/>
    <property type="match status" value="1"/>
</dbReference>
<evidence type="ECO:0000256" key="2">
    <source>
        <dbReference type="ARBA" id="ARBA00023125"/>
    </source>
</evidence>
<evidence type="ECO:0000256" key="3">
    <source>
        <dbReference type="ARBA" id="ARBA00023163"/>
    </source>
</evidence>
<dbReference type="PANTHER" id="PTHR42756">
    <property type="entry name" value="TRANSCRIPTIONAL REGULATOR, MARR"/>
    <property type="match status" value="1"/>
</dbReference>
<evidence type="ECO:0000259" key="4">
    <source>
        <dbReference type="PROSITE" id="PS50995"/>
    </source>
</evidence>
<evidence type="ECO:0000256" key="1">
    <source>
        <dbReference type="ARBA" id="ARBA00023015"/>
    </source>
</evidence>
<dbReference type="SMART" id="SM00347">
    <property type="entry name" value="HTH_MARR"/>
    <property type="match status" value="1"/>
</dbReference>
<dbReference type="Proteomes" id="UP000217758">
    <property type="component" value="Chromosome"/>
</dbReference>
<dbReference type="AlphaFoldDB" id="A0A1L7LJI4"/>
<accession>A0A1L7LJI4</accession>
<dbReference type="Pfam" id="PF12802">
    <property type="entry name" value="MarR_2"/>
    <property type="match status" value="1"/>
</dbReference>
<dbReference type="Gene3D" id="1.10.10.10">
    <property type="entry name" value="Winged helix-like DNA-binding domain superfamily/Winged helix DNA-binding domain"/>
    <property type="match status" value="1"/>
</dbReference>
<evidence type="ECO:0000313" key="5">
    <source>
        <dbReference type="EMBL" id="BAQ24202.1"/>
    </source>
</evidence>